<keyword evidence="2" id="KW-1185">Reference proteome</keyword>
<organism evidence="1 2">
    <name type="scientific">Rousettus aegyptiacus</name>
    <name type="common">Egyptian fruit bat</name>
    <name type="synonym">Pteropus aegyptiacus</name>
    <dbReference type="NCBI Taxonomy" id="9407"/>
    <lineage>
        <taxon>Eukaryota</taxon>
        <taxon>Metazoa</taxon>
        <taxon>Chordata</taxon>
        <taxon>Craniata</taxon>
        <taxon>Vertebrata</taxon>
        <taxon>Euteleostomi</taxon>
        <taxon>Mammalia</taxon>
        <taxon>Eutheria</taxon>
        <taxon>Laurasiatheria</taxon>
        <taxon>Chiroptera</taxon>
        <taxon>Yinpterochiroptera</taxon>
        <taxon>Pteropodoidea</taxon>
        <taxon>Pteropodidae</taxon>
        <taxon>Rousettinae</taxon>
        <taxon>Rousettus</taxon>
    </lineage>
</organism>
<reference evidence="1 2" key="1">
    <citation type="journal article" date="2020" name="Nature">
        <title>Six reference-quality genomes reveal evolution of bat adaptations.</title>
        <authorList>
            <person name="Jebb D."/>
            <person name="Huang Z."/>
            <person name="Pippel M."/>
            <person name="Hughes G.M."/>
            <person name="Lavrichenko K."/>
            <person name="Devanna P."/>
            <person name="Winkler S."/>
            <person name="Jermiin L.S."/>
            <person name="Skirmuntt E.C."/>
            <person name="Katzourakis A."/>
            <person name="Burkitt-Gray L."/>
            <person name="Ray D.A."/>
            <person name="Sullivan K.A.M."/>
            <person name="Roscito J.G."/>
            <person name="Kirilenko B.M."/>
            <person name="Davalos L.M."/>
            <person name="Corthals A.P."/>
            <person name="Power M.L."/>
            <person name="Jones G."/>
            <person name="Ransome R.D."/>
            <person name="Dechmann D.K.N."/>
            <person name="Locatelli A.G."/>
            <person name="Puechmaille S.J."/>
            <person name="Fedrigo O."/>
            <person name="Jarvis E.D."/>
            <person name="Hiller M."/>
            <person name="Vernes S.C."/>
            <person name="Myers E.W."/>
            <person name="Teeling E.C."/>
        </authorList>
    </citation>
    <scope>NUCLEOTIDE SEQUENCE [LARGE SCALE GENOMIC DNA]</scope>
    <source>
        <strain evidence="1">MRouAeg1</strain>
        <tissue evidence="1">Muscle</tissue>
    </source>
</reference>
<dbReference type="AlphaFoldDB" id="A0A7J8HSV7"/>
<protein>
    <submittedName>
        <fullName evidence="1">Uncharacterized protein</fullName>
    </submittedName>
</protein>
<dbReference type="EMBL" id="JACASE010000004">
    <property type="protein sequence ID" value="KAF6474969.1"/>
    <property type="molecule type" value="Genomic_DNA"/>
</dbReference>
<dbReference type="Proteomes" id="UP000593571">
    <property type="component" value="Unassembled WGS sequence"/>
</dbReference>
<proteinExistence type="predicted"/>
<evidence type="ECO:0000313" key="2">
    <source>
        <dbReference type="Proteomes" id="UP000593571"/>
    </source>
</evidence>
<comment type="caution">
    <text evidence="1">The sequence shown here is derived from an EMBL/GenBank/DDBJ whole genome shotgun (WGS) entry which is preliminary data.</text>
</comment>
<gene>
    <name evidence="1" type="ORF">HJG63_011078</name>
</gene>
<accession>A0A7J8HSV7</accession>
<name>A0A7J8HSV7_ROUAE</name>
<sequence length="258" mass="27451">MLLLKPVGMLLSRVLGCQFSHLLGCCPLFKELGFLTGSVTFVWSAHHAWGFLFFSLLVRQIFVGTQGCTCRSKRSVSSRGSRCGGVLALGPVLALSGRPAAGPQVSGSPHCQTHVLLPAARAGGGGSVHPLPLGKEAPLQTLALRREPGSSPDARGPVRPPSLVGTRVLACPAALRSRRPPATSAFVHDGKFLLLSYRRITFVEEMHDFNLKRFVYCVWAGLRAHAGSASMARVLGTIPPEPGHCVPGTHHRGMNTLG</sequence>
<evidence type="ECO:0000313" key="1">
    <source>
        <dbReference type="EMBL" id="KAF6474969.1"/>
    </source>
</evidence>